<evidence type="ECO:0000313" key="3">
    <source>
        <dbReference type="Proteomes" id="UP001237292"/>
    </source>
</evidence>
<dbReference type="EMBL" id="CP133164">
    <property type="protein sequence ID" value="WMN19887.1"/>
    <property type="molecule type" value="Genomic_DNA"/>
</dbReference>
<reference evidence="2 3" key="1">
    <citation type="journal article" date="2023" name="Access Microbiol">
        <title>The genome of a steinernematid-associated Pseudomonas piscis bacterium encodes the biosynthesis of insect toxins.</title>
        <authorList>
            <person name="Awori R.M."/>
            <person name="Hendre P."/>
            <person name="Amugune N.O."/>
        </authorList>
    </citation>
    <scope>NUCLEOTIDE SEQUENCE [LARGE SCALE GENOMIC DNA]</scope>
    <source>
        <strain evidence="2 3">75</strain>
    </source>
</reference>
<dbReference type="PROSITE" id="PS51186">
    <property type="entry name" value="GNAT"/>
    <property type="match status" value="1"/>
</dbReference>
<keyword evidence="3" id="KW-1185">Reference proteome</keyword>
<dbReference type="CDD" id="cd04301">
    <property type="entry name" value="NAT_SF"/>
    <property type="match status" value="1"/>
</dbReference>
<dbReference type="InterPro" id="IPR016181">
    <property type="entry name" value="Acyl_CoA_acyltransferase"/>
</dbReference>
<gene>
    <name evidence="2" type="primary">pseH</name>
    <name evidence="2" type="ORF">QL104_10960</name>
</gene>
<accession>A0ABY9NNJ5</accession>
<name>A0ABY9NNJ5_9PSED</name>
<protein>
    <submittedName>
        <fullName evidence="2">UDP-4-amino-4, 6-dideoxy-N-acetyl-beta-L-altrosamine N-acetyltransferase</fullName>
        <ecNumber evidence="2">2.3.1.202</ecNumber>
    </submittedName>
</protein>
<sequence length="187" mass="21553">MRFLPLLDASSELQAHIRNLRNQEPVRRHMYTSHEITESEHQDWLASLQGNLRQKVFVVLQDEQAVGVVSLNAINSLHRTADWAFYLDSERQGKGLGSRVEFWMLDYSFNEAGLEKLNCEVLETNTAVINMHVKFGFKLEGTRRKHILQEGVRIDVALLGITKDEWASKRPELEPLIKRLSKSEANL</sequence>
<dbReference type="InterPro" id="IPR051908">
    <property type="entry name" value="Ribosomal_N-acetyltransferase"/>
</dbReference>
<dbReference type="NCBIfam" id="TIGR03585">
    <property type="entry name" value="PseH"/>
    <property type="match status" value="1"/>
</dbReference>
<keyword evidence="2" id="KW-0808">Transferase</keyword>
<dbReference type="Pfam" id="PF13302">
    <property type="entry name" value="Acetyltransf_3"/>
    <property type="match status" value="1"/>
</dbReference>
<evidence type="ECO:0000313" key="2">
    <source>
        <dbReference type="EMBL" id="WMN19887.1"/>
    </source>
</evidence>
<keyword evidence="2" id="KW-0012">Acyltransferase</keyword>
<dbReference type="PANTHER" id="PTHR43441">
    <property type="entry name" value="RIBOSOMAL-PROTEIN-SERINE ACETYLTRANSFERASE"/>
    <property type="match status" value="1"/>
</dbReference>
<proteinExistence type="predicted"/>
<organism evidence="2 3">
    <name type="scientific">Pseudomonas piscis</name>
    <dbReference type="NCBI Taxonomy" id="2614538"/>
    <lineage>
        <taxon>Bacteria</taxon>
        <taxon>Pseudomonadati</taxon>
        <taxon>Pseudomonadota</taxon>
        <taxon>Gammaproteobacteria</taxon>
        <taxon>Pseudomonadales</taxon>
        <taxon>Pseudomonadaceae</taxon>
        <taxon>Pseudomonas</taxon>
    </lineage>
</organism>
<dbReference type="SUPFAM" id="SSF55729">
    <property type="entry name" value="Acyl-CoA N-acyltransferases (Nat)"/>
    <property type="match status" value="1"/>
</dbReference>
<dbReference type="Proteomes" id="UP001237292">
    <property type="component" value="Chromosome"/>
</dbReference>
<dbReference type="RefSeq" id="WP_282878397.1">
    <property type="nucleotide sequence ID" value="NZ_CP133164.1"/>
</dbReference>
<dbReference type="InterPro" id="IPR020036">
    <property type="entry name" value="PseH"/>
</dbReference>
<dbReference type="Gene3D" id="3.40.630.30">
    <property type="match status" value="1"/>
</dbReference>
<evidence type="ECO:0000259" key="1">
    <source>
        <dbReference type="PROSITE" id="PS51186"/>
    </source>
</evidence>
<feature type="domain" description="N-acetyltransferase" evidence="1">
    <location>
        <begin position="4"/>
        <end position="155"/>
    </location>
</feature>
<dbReference type="EC" id="2.3.1.202" evidence="2"/>
<dbReference type="InterPro" id="IPR000182">
    <property type="entry name" value="GNAT_dom"/>
</dbReference>
<dbReference type="PANTHER" id="PTHR43441:SF2">
    <property type="entry name" value="FAMILY ACETYLTRANSFERASE, PUTATIVE (AFU_ORTHOLOGUE AFUA_7G00850)-RELATED"/>
    <property type="match status" value="1"/>
</dbReference>
<dbReference type="GO" id="GO:0016746">
    <property type="term" value="F:acyltransferase activity"/>
    <property type="evidence" value="ECO:0007669"/>
    <property type="project" value="UniProtKB-KW"/>
</dbReference>